<protein>
    <submittedName>
        <fullName evidence="3">Endonuclease/Exonuclease/phosphatase family protein</fullName>
    </submittedName>
</protein>
<dbReference type="InterPro" id="IPR051916">
    <property type="entry name" value="GPI-anchor_lipid_remodeler"/>
</dbReference>
<dbReference type="GO" id="GO:0004519">
    <property type="term" value="F:endonuclease activity"/>
    <property type="evidence" value="ECO:0007669"/>
    <property type="project" value="UniProtKB-KW"/>
</dbReference>
<dbReference type="eggNOG" id="COG3568">
    <property type="taxonomic scope" value="Bacteria"/>
</dbReference>
<keyword evidence="1" id="KW-0732">Signal</keyword>
<dbReference type="Proteomes" id="UP000028863">
    <property type="component" value="Unassembled WGS sequence"/>
</dbReference>
<evidence type="ECO:0000313" key="4">
    <source>
        <dbReference type="Proteomes" id="UP000028863"/>
    </source>
</evidence>
<keyword evidence="4" id="KW-1185">Reference proteome</keyword>
<reference evidence="3" key="1">
    <citation type="submission" date="2014-03" db="EMBL/GenBank/DDBJ databases">
        <title>Draft genome sequencing of Oceanobacillus picturae strain S1 isolated from human gut.</title>
        <authorList>
            <person name="Croce O."/>
            <person name="Lagier J.C."/>
            <person name="Raoult D."/>
        </authorList>
    </citation>
    <scope>NUCLEOTIDE SEQUENCE [LARGE SCALE GENOMIC DNA]</scope>
    <source>
        <strain evidence="3">S1</strain>
    </source>
</reference>
<keyword evidence="3" id="KW-0255">Endonuclease</keyword>
<keyword evidence="3" id="KW-0378">Hydrolase</keyword>
<accession>W9AE43</accession>
<name>W9AE43_9BACI</name>
<dbReference type="STRING" id="171693.BN988_02261"/>
<feature type="chain" id="PRO_5004918060" evidence="1">
    <location>
        <begin position="25"/>
        <end position="274"/>
    </location>
</feature>
<dbReference type="InterPro" id="IPR005135">
    <property type="entry name" value="Endo/exonuclease/phosphatase"/>
</dbReference>
<evidence type="ECO:0000256" key="1">
    <source>
        <dbReference type="SAM" id="SignalP"/>
    </source>
</evidence>
<comment type="caution">
    <text evidence="3">The sequence shown here is derived from an EMBL/GenBank/DDBJ whole genome shotgun (WGS) entry which is preliminary data.</text>
</comment>
<evidence type="ECO:0000259" key="2">
    <source>
        <dbReference type="Pfam" id="PF03372"/>
    </source>
</evidence>
<gene>
    <name evidence="3" type="ORF">BN988_02261</name>
</gene>
<dbReference type="EMBL" id="CCAX010000001">
    <property type="protein sequence ID" value="CDO03743.1"/>
    <property type="molecule type" value="Genomic_DNA"/>
</dbReference>
<dbReference type="AlphaFoldDB" id="W9AE43"/>
<dbReference type="Pfam" id="PF03372">
    <property type="entry name" value="Exo_endo_phos"/>
    <property type="match status" value="1"/>
</dbReference>
<dbReference type="PANTHER" id="PTHR14859">
    <property type="entry name" value="CALCOFLUOR WHITE HYPERSENSITIVE PROTEIN PRECURSOR"/>
    <property type="match status" value="1"/>
</dbReference>
<dbReference type="RefSeq" id="WP_036576095.1">
    <property type="nucleotide sequence ID" value="NZ_CABLBW010000001.1"/>
</dbReference>
<proteinExistence type="predicted"/>
<feature type="domain" description="Endonuclease/exonuclease/phosphatase" evidence="2">
    <location>
        <begin position="38"/>
        <end position="261"/>
    </location>
</feature>
<organism evidence="3 4">
    <name type="scientific">Oceanobacillus picturae</name>
    <dbReference type="NCBI Taxonomy" id="171693"/>
    <lineage>
        <taxon>Bacteria</taxon>
        <taxon>Bacillati</taxon>
        <taxon>Bacillota</taxon>
        <taxon>Bacilli</taxon>
        <taxon>Bacillales</taxon>
        <taxon>Bacillaceae</taxon>
        <taxon>Oceanobacillus</taxon>
    </lineage>
</organism>
<evidence type="ECO:0000313" key="3">
    <source>
        <dbReference type="EMBL" id="CDO03743.1"/>
    </source>
</evidence>
<sequence>MRKYLFGIGLSILLVFSMSTSVFADGKGYGKAVEVNVMSYNIYHGVGLDGTLSLERIADVMRDAEAEIIGIQEVDRFYGERSDFQDQAKELAELLNYHYVYGANLDLEPGEGQKNNRQYGTAILSKYPIIDSENIFLSSFGKEQRGLLRAKVNVRGIHVNVYNTHLGLDVPSRMAQVEEVIDVTSSFSGPRILTGDLNAEPDSEEFQFLLDGGNFVDSFAGEENANTFPVIDPTKRIDYILHSPSIELSNQRVIYSEASDHLPIVTEMKIKRVR</sequence>
<dbReference type="Gene3D" id="3.60.10.10">
    <property type="entry name" value="Endonuclease/exonuclease/phosphatase"/>
    <property type="match status" value="1"/>
</dbReference>
<dbReference type="PANTHER" id="PTHR14859:SF15">
    <property type="entry name" value="ENDONUCLEASE_EXONUCLEASE_PHOSPHATASE DOMAIN-CONTAINING PROTEIN"/>
    <property type="match status" value="1"/>
</dbReference>
<feature type="signal peptide" evidence="1">
    <location>
        <begin position="1"/>
        <end position="24"/>
    </location>
</feature>
<keyword evidence="3" id="KW-0540">Nuclease</keyword>
<dbReference type="GO" id="GO:0016020">
    <property type="term" value="C:membrane"/>
    <property type="evidence" value="ECO:0007669"/>
    <property type="project" value="GOC"/>
</dbReference>
<reference evidence="3" key="2">
    <citation type="submission" date="2014-03" db="EMBL/GenBank/DDBJ databases">
        <authorList>
            <person name="Urmite Genomes"/>
        </authorList>
    </citation>
    <scope>NUCLEOTIDE SEQUENCE</scope>
    <source>
        <strain evidence="3">S1</strain>
    </source>
</reference>
<dbReference type="GO" id="GO:0006506">
    <property type="term" value="P:GPI anchor biosynthetic process"/>
    <property type="evidence" value="ECO:0007669"/>
    <property type="project" value="TreeGrafter"/>
</dbReference>
<dbReference type="SUPFAM" id="SSF56219">
    <property type="entry name" value="DNase I-like"/>
    <property type="match status" value="1"/>
</dbReference>
<dbReference type="InterPro" id="IPR036691">
    <property type="entry name" value="Endo/exonu/phosph_ase_sf"/>
</dbReference>
<dbReference type="GO" id="GO:0004527">
    <property type="term" value="F:exonuclease activity"/>
    <property type="evidence" value="ECO:0007669"/>
    <property type="project" value="UniProtKB-KW"/>
</dbReference>